<comment type="caution">
    <text evidence="4">The sequence shown here is derived from an EMBL/GenBank/DDBJ whole genome shotgun (WGS) entry which is preliminary data.</text>
</comment>
<evidence type="ECO:0000256" key="1">
    <source>
        <dbReference type="ARBA" id="ARBA00022679"/>
    </source>
</evidence>
<dbReference type="InterPro" id="IPR029057">
    <property type="entry name" value="PRTase-like"/>
</dbReference>
<accession>A0A0G1D1F9</accession>
<organism evidence="4 5">
    <name type="scientific">Candidatus Daviesbacteria bacterium GW2011_GWA1_42_6</name>
    <dbReference type="NCBI Taxonomy" id="1618420"/>
    <lineage>
        <taxon>Bacteria</taxon>
        <taxon>Candidatus Daviesiibacteriota</taxon>
    </lineage>
</organism>
<keyword evidence="4" id="KW-0328">Glycosyltransferase</keyword>
<dbReference type="PATRIC" id="fig|1618420.3.peg.249"/>
<dbReference type="SUPFAM" id="SSF53271">
    <property type="entry name" value="PRTase-like"/>
    <property type="match status" value="1"/>
</dbReference>
<name>A0A0G1D1F9_9BACT</name>
<dbReference type="SUPFAM" id="SSF56235">
    <property type="entry name" value="N-terminal nucleophile aminohydrolases (Ntn hydrolases)"/>
    <property type="match status" value="1"/>
</dbReference>
<feature type="non-terminal residue" evidence="4">
    <location>
        <position position="1"/>
    </location>
</feature>
<dbReference type="GO" id="GO:0016757">
    <property type="term" value="F:glycosyltransferase activity"/>
    <property type="evidence" value="ECO:0007669"/>
    <property type="project" value="UniProtKB-KW"/>
</dbReference>
<keyword evidence="1 4" id="KW-0808">Transferase</keyword>
<dbReference type="InterPro" id="IPR000836">
    <property type="entry name" value="PRTase_dom"/>
</dbReference>
<dbReference type="InterPro" id="IPR017932">
    <property type="entry name" value="GATase_2_dom"/>
</dbReference>
<evidence type="ECO:0000313" key="5">
    <source>
        <dbReference type="Proteomes" id="UP000034135"/>
    </source>
</evidence>
<dbReference type="PROSITE" id="PS51278">
    <property type="entry name" value="GATASE_TYPE_2"/>
    <property type="match status" value="1"/>
</dbReference>
<dbReference type="Pfam" id="PF00156">
    <property type="entry name" value="Pribosyltran"/>
    <property type="match status" value="1"/>
</dbReference>
<dbReference type="PANTHER" id="PTHR11907">
    <property type="entry name" value="AMIDOPHOSPHORIBOSYLTRANSFERASE"/>
    <property type="match status" value="1"/>
</dbReference>
<dbReference type="Gene3D" id="3.60.20.10">
    <property type="entry name" value="Glutamine Phosphoribosylpyrophosphate, subunit 1, domain 1"/>
    <property type="match status" value="1"/>
</dbReference>
<sequence length="306" mass="34056">EGAYSFIIATKDSLIGVRDPRGFWPLSLGKVNGSGHMFASETNALDRVGGKFLKEVENGEIIVVDREGISRDSLGKEQESLCSFEFYYFSDPLSIHLGKRVRDARRQMGRLLAKEHPLKADLVVPVPETAWPIAEGYAEASGISLNGALVRNRWLGRTFIEPSQRMREEKAKGKYGVLPEEVDGKRVIVVDDSIVRGTTTARTINLFWEAGAKEVHVLISAPPIIRECHLGVDTADASELIAAHKRVDEVRDFIKASYLGYLSLESGIQAMGLQLRDRLCASCFTGKYLMQVPQRHDKFILEKAHS</sequence>
<gene>
    <name evidence="4" type="ORF">UV33_C0020G0001</name>
</gene>
<evidence type="ECO:0000256" key="2">
    <source>
        <dbReference type="ARBA" id="ARBA00022962"/>
    </source>
</evidence>
<dbReference type="InterPro" id="IPR029055">
    <property type="entry name" value="Ntn_hydrolases_N"/>
</dbReference>
<proteinExistence type="predicted"/>
<dbReference type="CDD" id="cd06223">
    <property type="entry name" value="PRTases_typeI"/>
    <property type="match status" value="1"/>
</dbReference>
<dbReference type="AlphaFoldDB" id="A0A0G1D1F9"/>
<evidence type="ECO:0000313" key="4">
    <source>
        <dbReference type="EMBL" id="KKS64691.1"/>
    </source>
</evidence>
<keyword evidence="2" id="KW-0315">Glutamine amidotransferase</keyword>
<feature type="domain" description="Glutamine amidotransferase type-2" evidence="3">
    <location>
        <begin position="1"/>
        <end position="67"/>
    </location>
</feature>
<dbReference type="Proteomes" id="UP000034135">
    <property type="component" value="Unassembled WGS sequence"/>
</dbReference>
<protein>
    <submittedName>
        <fullName evidence="4">Amidophosphoribosyltransferase</fullName>
    </submittedName>
</protein>
<dbReference type="EMBL" id="LCEB01000020">
    <property type="protein sequence ID" value="KKS64691.1"/>
    <property type="molecule type" value="Genomic_DNA"/>
</dbReference>
<evidence type="ECO:0000259" key="3">
    <source>
        <dbReference type="PROSITE" id="PS51278"/>
    </source>
</evidence>
<dbReference type="Gene3D" id="3.40.50.2020">
    <property type="match status" value="1"/>
</dbReference>
<reference evidence="4 5" key="1">
    <citation type="journal article" date="2015" name="Nature">
        <title>rRNA introns, odd ribosomes, and small enigmatic genomes across a large radiation of phyla.</title>
        <authorList>
            <person name="Brown C.T."/>
            <person name="Hug L.A."/>
            <person name="Thomas B.C."/>
            <person name="Sharon I."/>
            <person name="Castelle C.J."/>
            <person name="Singh A."/>
            <person name="Wilkins M.J."/>
            <person name="Williams K.H."/>
            <person name="Banfield J.F."/>
        </authorList>
    </citation>
    <scope>NUCLEOTIDE SEQUENCE [LARGE SCALE GENOMIC DNA]</scope>
</reference>